<dbReference type="OrthoDB" id="165382at2759"/>
<feature type="transmembrane region" description="Helical" evidence="6">
    <location>
        <begin position="291"/>
        <end position="309"/>
    </location>
</feature>
<evidence type="ECO:0000313" key="7">
    <source>
        <dbReference type="EMBL" id="KAF9982190.1"/>
    </source>
</evidence>
<comment type="subcellular location">
    <subcellularLocation>
        <location evidence="1">Membrane</location>
        <topology evidence="1">Multi-pass membrane protein</topology>
    </subcellularLocation>
</comment>
<evidence type="ECO:0000256" key="4">
    <source>
        <dbReference type="ARBA" id="ARBA00023136"/>
    </source>
</evidence>
<dbReference type="PANTHER" id="PTHR12570:SF65">
    <property type="entry name" value="MAGNESIUM TRANSPORTER NIPA9-RELATED"/>
    <property type="match status" value="1"/>
</dbReference>
<evidence type="ECO:0008006" key="9">
    <source>
        <dbReference type="Google" id="ProtNLM"/>
    </source>
</evidence>
<feature type="transmembrane region" description="Helical" evidence="6">
    <location>
        <begin position="173"/>
        <end position="193"/>
    </location>
</feature>
<dbReference type="GO" id="GO:0016020">
    <property type="term" value="C:membrane"/>
    <property type="evidence" value="ECO:0007669"/>
    <property type="project" value="UniProtKB-SubCell"/>
</dbReference>
<feature type="transmembrane region" description="Helical" evidence="6">
    <location>
        <begin position="199"/>
        <end position="219"/>
    </location>
</feature>
<dbReference type="GO" id="GO:0015095">
    <property type="term" value="F:magnesium ion transmembrane transporter activity"/>
    <property type="evidence" value="ECO:0007669"/>
    <property type="project" value="InterPro"/>
</dbReference>
<evidence type="ECO:0000256" key="3">
    <source>
        <dbReference type="ARBA" id="ARBA00022989"/>
    </source>
</evidence>
<proteinExistence type="predicted"/>
<feature type="transmembrane region" description="Helical" evidence="6">
    <location>
        <begin position="228"/>
        <end position="246"/>
    </location>
</feature>
<dbReference type="InterPro" id="IPR037185">
    <property type="entry name" value="EmrE-like"/>
</dbReference>
<evidence type="ECO:0000256" key="2">
    <source>
        <dbReference type="ARBA" id="ARBA00022692"/>
    </source>
</evidence>
<feature type="transmembrane region" description="Helical" evidence="6">
    <location>
        <begin position="15"/>
        <end position="35"/>
    </location>
</feature>
<feature type="compositionally biased region" description="Polar residues" evidence="5">
    <location>
        <begin position="598"/>
        <end position="611"/>
    </location>
</feature>
<dbReference type="Pfam" id="PF05653">
    <property type="entry name" value="Mg_trans_NIPA"/>
    <property type="match status" value="1"/>
</dbReference>
<feature type="transmembrane region" description="Helical" evidence="6">
    <location>
        <begin position="329"/>
        <end position="348"/>
    </location>
</feature>
<keyword evidence="8" id="KW-1185">Reference proteome</keyword>
<dbReference type="PANTHER" id="PTHR12570">
    <property type="match status" value="1"/>
</dbReference>
<gene>
    <name evidence="7" type="ORF">BGZ65_003140</name>
</gene>
<dbReference type="SUPFAM" id="SSF103481">
    <property type="entry name" value="Multidrug resistance efflux transporter EmrE"/>
    <property type="match status" value="1"/>
</dbReference>
<feature type="transmembrane region" description="Helical" evidence="6">
    <location>
        <begin position="266"/>
        <end position="284"/>
    </location>
</feature>
<feature type="region of interest" description="Disordered" evidence="5">
    <location>
        <begin position="555"/>
        <end position="583"/>
    </location>
</feature>
<dbReference type="AlphaFoldDB" id="A0A9P6SM91"/>
<name>A0A9P6SM91_9FUNG</name>
<organism evidence="7 8">
    <name type="scientific">Modicella reniformis</name>
    <dbReference type="NCBI Taxonomy" id="1440133"/>
    <lineage>
        <taxon>Eukaryota</taxon>
        <taxon>Fungi</taxon>
        <taxon>Fungi incertae sedis</taxon>
        <taxon>Mucoromycota</taxon>
        <taxon>Mortierellomycotina</taxon>
        <taxon>Mortierellomycetes</taxon>
        <taxon>Mortierellales</taxon>
        <taxon>Mortierellaceae</taxon>
        <taxon>Modicella</taxon>
    </lineage>
</organism>
<feature type="compositionally biased region" description="Low complexity" evidence="5">
    <location>
        <begin position="733"/>
        <end position="780"/>
    </location>
</feature>
<feature type="transmembrane region" description="Helical" evidence="6">
    <location>
        <begin position="360"/>
        <end position="380"/>
    </location>
</feature>
<feature type="compositionally biased region" description="Basic and acidic residues" evidence="5">
    <location>
        <begin position="90"/>
        <end position="104"/>
    </location>
</feature>
<feature type="compositionally biased region" description="Low complexity" evidence="5">
    <location>
        <begin position="109"/>
        <end position="121"/>
    </location>
</feature>
<feature type="compositionally biased region" description="Acidic residues" evidence="5">
    <location>
        <begin position="851"/>
        <end position="860"/>
    </location>
</feature>
<evidence type="ECO:0000256" key="5">
    <source>
        <dbReference type="SAM" id="MobiDB-lite"/>
    </source>
</evidence>
<comment type="caution">
    <text evidence="7">The sequence shown here is derived from an EMBL/GenBank/DDBJ whole genome shotgun (WGS) entry which is preliminary data.</text>
</comment>
<dbReference type="Proteomes" id="UP000749646">
    <property type="component" value="Unassembled WGS sequence"/>
</dbReference>
<sequence>MWWPMTEFPQINVHSYIGVIIAISGNILISIALNIQKYAHNQLLPGVNSDAKLLHTTPTYIVEEELVANHNHYENHRYQPIPTTTTTNEPYHHRSSEDDHDVVNDRGVSFHSSQGSRQSSTHSHHSNHSDHNSDTSIQTETIAGNSRVDINEIYSTDADADTASEMLYLRSKAWWLGMTLMIVGECGNFLAYGYAQASIIAPLGTVALVSNVILAPLMLKEPFRKRDLLGIVIAIFGTIVVVINSKENDVKLTPEAVVTALLQTQFIVYFLICCVAVAILASFSDAIGSKYIFIDLMIVGIFGGYTVLATKGLSSLISLSFYKMFTYPIAYLLVFVLVTTAVLQIKFLNKSLQRFDSTQVIPTQFVLFTTSAIVGSGLLYNDFDEMDFQKGFNFVAGCLMTFLGVYFITSRRDKDELGKLTIATAELAMSPQAHFHRPSLDSFRDNRDGATSYLLESNRTDSLMEQGRAATAPVQNTGYSIPQSRSRHSIAAEAIGPSAPLLGTSNRHSISGAEGPIALVASALAAVGSAVSTQHPALFSIESQYGRRFDERRGSIQSLSGNNNNNNIPQQPRPKLGSRASSTCSYVLSPPSMGASATDFNYGTSLQSTPFHQYPRPGNSQAPDRSHTYDSHGPKKSYPYLSKGRKEGKGAIGVKPTSDAPGVAIPRWRGDRSAFPTHSEQDFVAGVAQSLDSSASLTAKAPLQFLPGVIFSTSPPNHGVQGSEHSIHTIKRSSGSNMDNSNYNNNTSTNNNNHSHARNNSGSPSKLRGGNSAVGSGSVVYNDQTRSASLPPIPPAQSSDSGLSHHQQQQQQQQQYPRKKKTRGSVISAGYDLDTSGMPMYQTKHKPSEFRDEDDFDTHQ</sequence>
<reference evidence="7" key="1">
    <citation type="journal article" date="2020" name="Fungal Divers.">
        <title>Resolving the Mortierellaceae phylogeny through synthesis of multi-gene phylogenetics and phylogenomics.</title>
        <authorList>
            <person name="Vandepol N."/>
            <person name="Liber J."/>
            <person name="Desiro A."/>
            <person name="Na H."/>
            <person name="Kennedy M."/>
            <person name="Barry K."/>
            <person name="Grigoriev I.V."/>
            <person name="Miller A.N."/>
            <person name="O'Donnell K."/>
            <person name="Stajich J.E."/>
            <person name="Bonito G."/>
        </authorList>
    </citation>
    <scope>NUCLEOTIDE SEQUENCE</scope>
    <source>
        <strain evidence="7">MES-2147</strain>
    </source>
</reference>
<feature type="region of interest" description="Disordered" evidence="5">
    <location>
        <begin position="598"/>
        <end position="662"/>
    </location>
</feature>
<keyword evidence="3 6" id="KW-1133">Transmembrane helix</keyword>
<protein>
    <recommendedName>
        <fullName evidence="9">DUF803-domain-containing protein</fullName>
    </recommendedName>
</protein>
<feature type="compositionally biased region" description="Polar residues" evidence="5">
    <location>
        <begin position="796"/>
        <end position="806"/>
    </location>
</feature>
<feature type="region of interest" description="Disordered" evidence="5">
    <location>
        <begin position="716"/>
        <end position="860"/>
    </location>
</feature>
<evidence type="ECO:0000313" key="8">
    <source>
        <dbReference type="Proteomes" id="UP000749646"/>
    </source>
</evidence>
<accession>A0A9P6SM91</accession>
<keyword evidence="2 6" id="KW-0812">Transmembrane</keyword>
<evidence type="ECO:0000256" key="1">
    <source>
        <dbReference type="ARBA" id="ARBA00004141"/>
    </source>
</evidence>
<dbReference type="InterPro" id="IPR008521">
    <property type="entry name" value="Mg_trans_NIPA"/>
</dbReference>
<feature type="transmembrane region" description="Helical" evidence="6">
    <location>
        <begin position="392"/>
        <end position="409"/>
    </location>
</feature>
<dbReference type="EMBL" id="JAAAHW010003612">
    <property type="protein sequence ID" value="KAF9982190.1"/>
    <property type="molecule type" value="Genomic_DNA"/>
</dbReference>
<evidence type="ECO:0000256" key="6">
    <source>
        <dbReference type="SAM" id="Phobius"/>
    </source>
</evidence>
<feature type="compositionally biased region" description="Basic and acidic residues" evidence="5">
    <location>
        <begin position="624"/>
        <end position="633"/>
    </location>
</feature>
<feature type="region of interest" description="Disordered" evidence="5">
    <location>
        <begin position="75"/>
        <end position="137"/>
    </location>
</feature>
<keyword evidence="4 6" id="KW-0472">Membrane</keyword>